<feature type="region of interest" description="Disordered" evidence="1">
    <location>
        <begin position="36"/>
        <end position="59"/>
    </location>
</feature>
<dbReference type="EMBL" id="AOHC02000020">
    <property type="protein sequence ID" value="EMY78656.1"/>
    <property type="molecule type" value="Genomic_DNA"/>
</dbReference>
<name>N1WEI5_9LEPT</name>
<reference evidence="2" key="1">
    <citation type="submission" date="2013-03" db="EMBL/GenBank/DDBJ databases">
        <authorList>
            <person name="Harkins D.M."/>
            <person name="Durkin A.S."/>
            <person name="Brinkac L.M."/>
            <person name="Haft D.H."/>
            <person name="Selengut J.D."/>
            <person name="Sanka R."/>
            <person name="DePew J."/>
            <person name="Purushe J."/>
            <person name="Hartskeerl R.A."/>
            <person name="Ahmed A."/>
            <person name="van der Linden H."/>
            <person name="Goris M.G.A."/>
            <person name="Vinetz J.M."/>
            <person name="Sutton G.G."/>
            <person name="Nierman W.C."/>
            <person name="Fouts D.E."/>
        </authorList>
    </citation>
    <scope>NUCLEOTIDE SEQUENCE [LARGE SCALE GENOMIC DNA]</scope>
    <source>
        <strain evidence="2">ICFT</strain>
    </source>
</reference>
<protein>
    <submittedName>
        <fullName evidence="2">Uncharacterized protein</fullName>
    </submittedName>
</protein>
<gene>
    <name evidence="2" type="ORF">LEP1GSC060_0400</name>
</gene>
<comment type="caution">
    <text evidence="2">The sequence shown here is derived from an EMBL/GenBank/DDBJ whole genome shotgun (WGS) entry which is preliminary data.</text>
</comment>
<dbReference type="STRING" id="1218598.LEP1GSC060_0400"/>
<organism evidence="2 3">
    <name type="scientific">Leptospira weilii serovar Ranarum str. ICFT</name>
    <dbReference type="NCBI Taxonomy" id="1218598"/>
    <lineage>
        <taxon>Bacteria</taxon>
        <taxon>Pseudomonadati</taxon>
        <taxon>Spirochaetota</taxon>
        <taxon>Spirochaetia</taxon>
        <taxon>Leptospirales</taxon>
        <taxon>Leptospiraceae</taxon>
        <taxon>Leptospira</taxon>
    </lineage>
</organism>
<dbReference type="Proteomes" id="UP000012313">
    <property type="component" value="Unassembled WGS sequence"/>
</dbReference>
<dbReference type="AlphaFoldDB" id="N1WEI5"/>
<evidence type="ECO:0000256" key="1">
    <source>
        <dbReference type="SAM" id="MobiDB-lite"/>
    </source>
</evidence>
<sequence>MIRKEKFTDLSGKKIVQTYDRGRGATAAPIVDLNSVEKTPSMKNSRRKKASLQSSRIDPPRLYRFTLHRNSGLPKDAGSIRKT</sequence>
<keyword evidence="3" id="KW-1185">Reference proteome</keyword>
<evidence type="ECO:0000313" key="2">
    <source>
        <dbReference type="EMBL" id="EMY78656.1"/>
    </source>
</evidence>
<proteinExistence type="predicted"/>
<evidence type="ECO:0000313" key="3">
    <source>
        <dbReference type="Proteomes" id="UP000012313"/>
    </source>
</evidence>
<accession>N1WEI5</accession>